<evidence type="ECO:0000256" key="6">
    <source>
        <dbReference type="ARBA" id="ARBA00022771"/>
    </source>
</evidence>
<evidence type="ECO:0000259" key="16">
    <source>
        <dbReference type="PROSITE" id="PS50135"/>
    </source>
</evidence>
<dbReference type="PANTHER" id="PTHR15090">
    <property type="entry name" value="SEQUESTOSOME 1-RELATED"/>
    <property type="match status" value="1"/>
</dbReference>
<accession>A0A834N9F6</accession>
<dbReference type="InterPro" id="IPR053793">
    <property type="entry name" value="PB1-like"/>
</dbReference>
<dbReference type="SUPFAM" id="SSF57850">
    <property type="entry name" value="RING/U-box"/>
    <property type="match status" value="1"/>
</dbReference>
<dbReference type="CDD" id="cd02340">
    <property type="entry name" value="ZZ_NBR1_like"/>
    <property type="match status" value="1"/>
</dbReference>
<dbReference type="InterPro" id="IPR052260">
    <property type="entry name" value="Autophagy_Rcpt_SigReg"/>
</dbReference>
<feature type="compositionally biased region" description="Polar residues" evidence="15">
    <location>
        <begin position="386"/>
        <end position="407"/>
    </location>
</feature>
<dbReference type="Pfam" id="PF16577">
    <property type="entry name" value="UBA_5"/>
    <property type="match status" value="1"/>
</dbReference>
<dbReference type="AlphaFoldDB" id="A0A834N9F6"/>
<dbReference type="GO" id="GO:0005634">
    <property type="term" value="C:nucleus"/>
    <property type="evidence" value="ECO:0007669"/>
    <property type="project" value="UniProtKB-SubCell"/>
</dbReference>
<dbReference type="Gene3D" id="3.30.60.90">
    <property type="match status" value="1"/>
</dbReference>
<keyword evidence="4" id="KW-0479">Metal-binding</keyword>
<evidence type="ECO:0000256" key="9">
    <source>
        <dbReference type="ARBA" id="ARBA00023242"/>
    </source>
</evidence>
<feature type="domain" description="ZZ-type" evidence="16">
    <location>
        <begin position="110"/>
        <end position="160"/>
    </location>
</feature>
<dbReference type="Gene3D" id="1.10.8.10">
    <property type="entry name" value="DNA helicase RuvA subunit, C-terminal domain"/>
    <property type="match status" value="1"/>
</dbReference>
<organism evidence="18 19">
    <name type="scientific">Vespula germanica</name>
    <name type="common">German yellow jacket</name>
    <name type="synonym">Paravespula germanica</name>
    <dbReference type="NCBI Taxonomy" id="30212"/>
    <lineage>
        <taxon>Eukaryota</taxon>
        <taxon>Metazoa</taxon>
        <taxon>Ecdysozoa</taxon>
        <taxon>Arthropoda</taxon>
        <taxon>Hexapoda</taxon>
        <taxon>Insecta</taxon>
        <taxon>Pterygota</taxon>
        <taxon>Neoptera</taxon>
        <taxon>Endopterygota</taxon>
        <taxon>Hymenoptera</taxon>
        <taxon>Apocrita</taxon>
        <taxon>Aculeata</taxon>
        <taxon>Vespoidea</taxon>
        <taxon>Vespidae</taxon>
        <taxon>Vespinae</taxon>
        <taxon>Vespula</taxon>
    </lineage>
</organism>
<sequence length="488" mass="55156">MEHFKAYLIIQGSSKEEEIRRFTIDSDVVTSYVYLKEKLQTVFPNLRGKKFTITWKDAEDDQIAISTDEELLIALAESSRHGARKLYIIQHPEHEKNVYVQPEEIAGVLHHNIVCDGCNKNVKGFRYKCIECPDYDLCFDCESRGVHPEHCMIRIAVPLQWTSRYGRRLAHHMKKFIRKSATYNTRAEDTRECPAMNEKHCGRSRPNCDNSSWVDTFADYFNDWTYNAGECPMKNNIQKPPETATEAIPSPNKPSSKETKKEAKPHIDLLKMVEDNIAQFLNPLGIDISMKVKNNEKSDMPQNNAPTKQAEPKVSSNANENASAKFPGEGRKLTEEQNINIPASNVESLTNKNASPSEKSDKSSDDEDWTMVNKDERSTAPITPAASVTDQTLLNPSTSSQPTNENVPNKVVNPSAPIIEESNGNFYPQLPKPVQQQVIYHQNPKIQNAVEIMMTMGFSNEGGWLTQLLEIKDGDIGKVLDMLSPVRE</sequence>
<evidence type="ECO:0000256" key="7">
    <source>
        <dbReference type="ARBA" id="ARBA00022833"/>
    </source>
</evidence>
<name>A0A834N9F6_VESGE</name>
<dbReference type="Gene3D" id="3.10.20.90">
    <property type="entry name" value="Phosphatidylinositol 3-kinase Catalytic Subunit, Chain A, domain 1"/>
    <property type="match status" value="1"/>
</dbReference>
<keyword evidence="8" id="KW-0804">Transcription</keyword>
<dbReference type="GO" id="GO:0008270">
    <property type="term" value="F:zinc ion binding"/>
    <property type="evidence" value="ECO:0007669"/>
    <property type="project" value="UniProtKB-KW"/>
</dbReference>
<evidence type="ECO:0000259" key="17">
    <source>
        <dbReference type="PROSITE" id="PS51745"/>
    </source>
</evidence>
<dbReference type="InterPro" id="IPR000270">
    <property type="entry name" value="PB1_dom"/>
</dbReference>
<keyword evidence="3" id="KW-0963">Cytoplasm</keyword>
<dbReference type="GO" id="GO:0044753">
    <property type="term" value="C:amphisome"/>
    <property type="evidence" value="ECO:0007669"/>
    <property type="project" value="TreeGrafter"/>
</dbReference>
<dbReference type="GO" id="GO:0000423">
    <property type="term" value="P:mitophagy"/>
    <property type="evidence" value="ECO:0007669"/>
    <property type="project" value="TreeGrafter"/>
</dbReference>
<evidence type="ECO:0000256" key="3">
    <source>
        <dbReference type="ARBA" id="ARBA00022490"/>
    </source>
</evidence>
<dbReference type="InterPro" id="IPR009060">
    <property type="entry name" value="UBA-like_sf"/>
</dbReference>
<evidence type="ECO:0000256" key="12">
    <source>
        <dbReference type="ARBA" id="ARBA00071657"/>
    </source>
</evidence>
<evidence type="ECO:0000256" key="11">
    <source>
        <dbReference type="ARBA" id="ARBA00062450"/>
    </source>
</evidence>
<proteinExistence type="predicted"/>
<dbReference type="InterPro" id="IPR043145">
    <property type="entry name" value="Znf_ZZ_sf"/>
</dbReference>
<dbReference type="SMART" id="SM00291">
    <property type="entry name" value="ZnF_ZZ"/>
    <property type="match status" value="1"/>
</dbReference>
<feature type="region of interest" description="Disordered" evidence="15">
    <location>
        <begin position="296"/>
        <end position="411"/>
    </location>
</feature>
<dbReference type="PROSITE" id="PS50135">
    <property type="entry name" value="ZF_ZZ_2"/>
    <property type="match status" value="1"/>
</dbReference>
<dbReference type="InterPro" id="IPR000433">
    <property type="entry name" value="Znf_ZZ"/>
</dbReference>
<dbReference type="PANTHER" id="PTHR15090:SF0">
    <property type="entry name" value="SEQUESTOSOME-1"/>
    <property type="match status" value="1"/>
</dbReference>
<comment type="subcellular location">
    <subcellularLocation>
        <location evidence="2">Cytoplasm</location>
    </subcellularLocation>
    <subcellularLocation>
        <location evidence="1">Nucleus</location>
    </subcellularLocation>
</comment>
<evidence type="ECO:0000256" key="8">
    <source>
        <dbReference type="ARBA" id="ARBA00023163"/>
    </source>
</evidence>
<evidence type="ECO:0000256" key="1">
    <source>
        <dbReference type="ARBA" id="ARBA00004123"/>
    </source>
</evidence>
<dbReference type="EMBL" id="JACSDZ010000006">
    <property type="protein sequence ID" value="KAF7401102.1"/>
    <property type="molecule type" value="Genomic_DNA"/>
</dbReference>
<dbReference type="FunFam" id="3.10.20.90:FF:000320">
    <property type="entry name" value="Predicted protein"/>
    <property type="match status" value="1"/>
</dbReference>
<evidence type="ECO:0000256" key="2">
    <source>
        <dbReference type="ARBA" id="ARBA00004496"/>
    </source>
</evidence>
<comment type="caution">
    <text evidence="18">The sequence shown here is derived from an EMBL/GenBank/DDBJ whole genome shotgun (WGS) entry which is preliminary data.</text>
</comment>
<evidence type="ECO:0000256" key="15">
    <source>
        <dbReference type="SAM" id="MobiDB-lite"/>
    </source>
</evidence>
<keyword evidence="7" id="KW-0862">Zinc</keyword>
<dbReference type="GO" id="GO:0007032">
    <property type="term" value="P:endosome organization"/>
    <property type="evidence" value="ECO:0007669"/>
    <property type="project" value="TreeGrafter"/>
</dbReference>
<dbReference type="PROSITE" id="PS01357">
    <property type="entry name" value="ZF_ZZ_1"/>
    <property type="match status" value="1"/>
</dbReference>
<dbReference type="Pfam" id="PF00564">
    <property type="entry name" value="PB1"/>
    <property type="match status" value="1"/>
</dbReference>
<dbReference type="GO" id="GO:0070530">
    <property type="term" value="F:K63-linked polyubiquitin modification-dependent protein binding"/>
    <property type="evidence" value="ECO:0007669"/>
    <property type="project" value="TreeGrafter"/>
</dbReference>
<evidence type="ECO:0000256" key="14">
    <source>
        <dbReference type="PROSITE-ProRule" id="PRU00228"/>
    </source>
</evidence>
<dbReference type="Proteomes" id="UP000617340">
    <property type="component" value="Unassembled WGS sequence"/>
</dbReference>
<comment type="function">
    <text evidence="10">Required for selective autophagy activation by ubiquitinated proteins. Implicated in sigma rhabdovirus multiplication and necessary for male fertility. Involved in activating transcription of Drs.</text>
</comment>
<dbReference type="PROSITE" id="PS51745">
    <property type="entry name" value="PB1"/>
    <property type="match status" value="1"/>
</dbReference>
<feature type="region of interest" description="Disordered" evidence="15">
    <location>
        <begin position="233"/>
        <end position="263"/>
    </location>
</feature>
<keyword evidence="19" id="KW-1185">Reference proteome</keyword>
<dbReference type="CDD" id="cd14320">
    <property type="entry name" value="UBA_SQSTM"/>
    <property type="match status" value="1"/>
</dbReference>
<dbReference type="InterPro" id="IPR033741">
    <property type="entry name" value="SQSTM_UBA"/>
</dbReference>
<evidence type="ECO:0000256" key="5">
    <source>
        <dbReference type="ARBA" id="ARBA00022737"/>
    </source>
</evidence>
<keyword evidence="9" id="KW-0539">Nucleus</keyword>
<dbReference type="GO" id="GO:0016235">
    <property type="term" value="C:aggresome"/>
    <property type="evidence" value="ECO:0007669"/>
    <property type="project" value="TreeGrafter"/>
</dbReference>
<keyword evidence="5" id="KW-0677">Repeat</keyword>
<dbReference type="FunFam" id="3.30.60.90:FF:000016">
    <property type="entry name" value="Refractory to sigma P"/>
    <property type="match status" value="1"/>
</dbReference>
<dbReference type="SUPFAM" id="SSF46934">
    <property type="entry name" value="UBA-like"/>
    <property type="match status" value="1"/>
</dbReference>
<evidence type="ECO:0000256" key="4">
    <source>
        <dbReference type="ARBA" id="ARBA00022723"/>
    </source>
</evidence>
<protein>
    <recommendedName>
        <fullName evidence="12">Protein ref(2)P</fullName>
    </recommendedName>
    <alternativeName>
        <fullName evidence="13">Refractory to sigma P</fullName>
    </alternativeName>
</protein>
<feature type="domain" description="PB1" evidence="17">
    <location>
        <begin position="7"/>
        <end position="93"/>
    </location>
</feature>
<keyword evidence="6 14" id="KW-0863">Zinc-finger</keyword>
<dbReference type="GO" id="GO:0005080">
    <property type="term" value="F:protein kinase C binding"/>
    <property type="evidence" value="ECO:0007669"/>
    <property type="project" value="TreeGrafter"/>
</dbReference>
<dbReference type="SUPFAM" id="SSF54277">
    <property type="entry name" value="CAD &amp; PB1 domains"/>
    <property type="match status" value="1"/>
</dbReference>
<evidence type="ECO:0000313" key="19">
    <source>
        <dbReference type="Proteomes" id="UP000617340"/>
    </source>
</evidence>
<dbReference type="GO" id="GO:0035973">
    <property type="term" value="P:aggrephagy"/>
    <property type="evidence" value="ECO:0007669"/>
    <property type="project" value="TreeGrafter"/>
</dbReference>
<gene>
    <name evidence="18" type="ORF">HZH68_006922</name>
</gene>
<feature type="compositionally biased region" description="Polar residues" evidence="15">
    <location>
        <begin position="336"/>
        <end position="356"/>
    </location>
</feature>
<dbReference type="FunFam" id="1.10.8.10:FF:000034">
    <property type="entry name" value="Sequestosome 1"/>
    <property type="match status" value="1"/>
</dbReference>
<reference evidence="18" key="1">
    <citation type="journal article" date="2020" name="G3 (Bethesda)">
        <title>High-Quality Assemblies for Three Invasive Social Wasps from the &lt;i&gt;Vespula&lt;/i&gt; Genus.</title>
        <authorList>
            <person name="Harrop T.W.R."/>
            <person name="Guhlin J."/>
            <person name="McLaughlin G.M."/>
            <person name="Permina E."/>
            <person name="Stockwell P."/>
            <person name="Gilligan J."/>
            <person name="Le Lec M.F."/>
            <person name="Gruber M.A.M."/>
            <person name="Quinn O."/>
            <person name="Lovegrove M."/>
            <person name="Duncan E.J."/>
            <person name="Remnant E.J."/>
            <person name="Van Eeckhoven J."/>
            <person name="Graham B."/>
            <person name="Knapp R.A."/>
            <person name="Langford K.W."/>
            <person name="Kronenberg Z."/>
            <person name="Press M.O."/>
            <person name="Eacker S.M."/>
            <person name="Wilson-Rankin E.E."/>
            <person name="Purcell J."/>
            <person name="Lester P.J."/>
            <person name="Dearden P.K."/>
        </authorList>
    </citation>
    <scope>NUCLEOTIDE SEQUENCE</scope>
    <source>
        <strain evidence="18">Linc-1</strain>
    </source>
</reference>
<evidence type="ECO:0000313" key="18">
    <source>
        <dbReference type="EMBL" id="KAF7401102.1"/>
    </source>
</evidence>
<comment type="subunit">
    <text evidence="11">Interacts with aPKC and Traf6.</text>
</comment>
<dbReference type="Pfam" id="PF00569">
    <property type="entry name" value="ZZ"/>
    <property type="match status" value="1"/>
</dbReference>
<evidence type="ECO:0000256" key="10">
    <source>
        <dbReference type="ARBA" id="ARBA00054138"/>
    </source>
</evidence>
<dbReference type="SMART" id="SM00666">
    <property type="entry name" value="PB1"/>
    <property type="match status" value="1"/>
</dbReference>
<evidence type="ECO:0000256" key="13">
    <source>
        <dbReference type="ARBA" id="ARBA00081379"/>
    </source>
</evidence>